<evidence type="ECO:0000313" key="10">
    <source>
        <dbReference type="Proteomes" id="UP000663879"/>
    </source>
</evidence>
<dbReference type="GO" id="GO:0045095">
    <property type="term" value="C:keratin filament"/>
    <property type="evidence" value="ECO:0007669"/>
    <property type="project" value="TreeGrafter"/>
</dbReference>
<comment type="similarity">
    <text evidence="2">Belongs to the TCHP family.</text>
</comment>
<evidence type="ECO:0000256" key="2">
    <source>
        <dbReference type="ARBA" id="ARBA00010777"/>
    </source>
</evidence>
<keyword evidence="5 7" id="KW-0175">Coiled coil</keyword>
<feature type="coiled-coil region" evidence="7">
    <location>
        <begin position="69"/>
        <end position="143"/>
    </location>
</feature>
<keyword evidence="10" id="KW-1185">Reference proteome</keyword>
<comment type="caution">
    <text evidence="9">The sequence shown here is derived from an EMBL/GenBank/DDBJ whole genome shotgun (WGS) entry which is preliminary data.</text>
</comment>
<dbReference type="InterPro" id="IPR043596">
    <property type="entry name" value="CFAP53/TCHP"/>
</dbReference>
<dbReference type="OrthoDB" id="6431598at2759"/>
<feature type="coiled-coil region" evidence="7">
    <location>
        <begin position="282"/>
        <end position="352"/>
    </location>
</feature>
<dbReference type="AlphaFoldDB" id="A0A813MKE3"/>
<gene>
    <name evidence="9" type="ORF">OXX778_LOCUS2201</name>
</gene>
<evidence type="ECO:0000256" key="6">
    <source>
        <dbReference type="ARBA" id="ARBA00023212"/>
    </source>
</evidence>
<comment type="subcellular location">
    <subcellularLocation>
        <location evidence="1">Cytoplasm</location>
        <location evidence="1">Cytoskeleton</location>
        <location evidence="1">Microtubule organizing center</location>
        <location evidence="1">Centrosome</location>
    </subcellularLocation>
</comment>
<sequence>MVLPTLPSYLELKRVNFNQDFLRNKHHVEADQFEKRTNAIKYFQKANSEVKLYDSLTSDRSFNQSMYAYSRQMEESEESKQKKKELMLQRKEKLKKFLSDEEKNFQIELKNLRINGINNSNSLSSLKLKAEALKSARENERRKLAEEKLYENWRQNNPELRELESKQLQKHVVNTWSDQIDEKKANELIEENEKQEYLKYLELERQKAEDLDLELKRLKLNREIELKEILKQQMIELKQREAESDVLNREEYELTQDRVRLLSIQEERIRLADKNNRQDYGRQLLRQHKAKLRQRAKEIQEELEFDLKVLMLINQSEDQELRLKSARRLQAKADAENMIKVLNEQLRLEKEKEAELDAMFQDEAQREWDKKNIEWKKESLAREALMKQVLEERQRQIEEKFQVLNEKKIDSLKKREELLRDMEKTQELVKREKEKQEREKLKRRMDLERQMTSRNEQYFQENIVEDVNTHEQEQISAEMYQKFLDEEKSKKIESKFEPKSFGRKKVVWT</sequence>
<organism evidence="9 10">
    <name type="scientific">Brachionus calyciflorus</name>
    <dbReference type="NCBI Taxonomy" id="104777"/>
    <lineage>
        <taxon>Eukaryota</taxon>
        <taxon>Metazoa</taxon>
        <taxon>Spiralia</taxon>
        <taxon>Gnathifera</taxon>
        <taxon>Rotifera</taxon>
        <taxon>Eurotatoria</taxon>
        <taxon>Monogononta</taxon>
        <taxon>Pseudotrocha</taxon>
        <taxon>Ploima</taxon>
        <taxon>Brachionidae</taxon>
        <taxon>Brachionus</taxon>
    </lineage>
</organism>
<protein>
    <recommendedName>
        <fullName evidence="3">Trichoplein keratin filament-binding protein</fullName>
    </recommendedName>
</protein>
<feature type="coiled-coil region" evidence="7">
    <location>
        <begin position="387"/>
        <end position="451"/>
    </location>
</feature>
<dbReference type="Pfam" id="PF13868">
    <property type="entry name" value="TPH"/>
    <property type="match status" value="1"/>
</dbReference>
<proteinExistence type="inferred from homology"/>
<name>A0A813MKE3_9BILA</name>
<keyword evidence="6" id="KW-0206">Cytoskeleton</keyword>
<dbReference type="GO" id="GO:0005813">
    <property type="term" value="C:centrosome"/>
    <property type="evidence" value="ECO:0007669"/>
    <property type="project" value="UniProtKB-SubCell"/>
</dbReference>
<dbReference type="PANTHER" id="PTHR31183">
    <property type="entry name" value="TRICHOPLEIN KERATIN FILAMENT-BINDING PROTEIN FAMILY MEMBER"/>
    <property type="match status" value="1"/>
</dbReference>
<evidence type="ECO:0000256" key="7">
    <source>
        <dbReference type="SAM" id="Coils"/>
    </source>
</evidence>
<dbReference type="PANTHER" id="PTHR31183:SF2">
    <property type="entry name" value="TRICHOPLEIN KERATIN FILAMENT-BINDING PROTEIN"/>
    <property type="match status" value="1"/>
</dbReference>
<evidence type="ECO:0000256" key="5">
    <source>
        <dbReference type="ARBA" id="ARBA00023054"/>
    </source>
</evidence>
<evidence type="ECO:0000256" key="4">
    <source>
        <dbReference type="ARBA" id="ARBA00022490"/>
    </source>
</evidence>
<evidence type="ECO:0000313" key="9">
    <source>
        <dbReference type="EMBL" id="CAF0721567.1"/>
    </source>
</evidence>
<reference evidence="9" key="1">
    <citation type="submission" date="2021-02" db="EMBL/GenBank/DDBJ databases">
        <authorList>
            <person name="Nowell W R."/>
        </authorList>
    </citation>
    <scope>NUCLEOTIDE SEQUENCE</scope>
    <source>
        <strain evidence="9">Ploen Becks lab</strain>
    </source>
</reference>
<dbReference type="EMBL" id="CAJNOC010000164">
    <property type="protein sequence ID" value="CAF0721567.1"/>
    <property type="molecule type" value="Genomic_DNA"/>
</dbReference>
<dbReference type="InterPro" id="IPR043597">
    <property type="entry name" value="TPH_dom"/>
</dbReference>
<evidence type="ECO:0000256" key="3">
    <source>
        <dbReference type="ARBA" id="ARBA00017328"/>
    </source>
</evidence>
<feature type="coiled-coil region" evidence="7">
    <location>
        <begin position="201"/>
        <end position="250"/>
    </location>
</feature>
<accession>A0A813MKE3</accession>
<keyword evidence="4" id="KW-0963">Cytoplasm</keyword>
<dbReference type="GO" id="GO:0006915">
    <property type="term" value="P:apoptotic process"/>
    <property type="evidence" value="ECO:0007669"/>
    <property type="project" value="TreeGrafter"/>
</dbReference>
<evidence type="ECO:0000259" key="8">
    <source>
        <dbReference type="Pfam" id="PF13868"/>
    </source>
</evidence>
<evidence type="ECO:0000256" key="1">
    <source>
        <dbReference type="ARBA" id="ARBA00004300"/>
    </source>
</evidence>
<dbReference type="Proteomes" id="UP000663879">
    <property type="component" value="Unassembled WGS sequence"/>
</dbReference>
<feature type="domain" description="Trichohyalin-plectin-homology" evidence="8">
    <location>
        <begin position="153"/>
        <end position="494"/>
    </location>
</feature>